<dbReference type="EMBL" id="SKBQ01000059">
    <property type="protein sequence ID" value="TPX10293.1"/>
    <property type="molecule type" value="Genomic_DNA"/>
</dbReference>
<dbReference type="InParanoid" id="A0A507AR62"/>
<comment type="caution">
    <text evidence="2">The sequence shown here is derived from an EMBL/GenBank/DDBJ whole genome shotgun (WGS) entry which is preliminary data.</text>
</comment>
<organism evidence="2 3">
    <name type="scientific">Thyridium curvatum</name>
    <dbReference type="NCBI Taxonomy" id="1093900"/>
    <lineage>
        <taxon>Eukaryota</taxon>
        <taxon>Fungi</taxon>
        <taxon>Dikarya</taxon>
        <taxon>Ascomycota</taxon>
        <taxon>Pezizomycotina</taxon>
        <taxon>Sordariomycetes</taxon>
        <taxon>Sordariomycetidae</taxon>
        <taxon>Thyridiales</taxon>
        <taxon>Thyridiaceae</taxon>
        <taxon>Thyridium</taxon>
    </lineage>
</organism>
<dbReference type="InterPro" id="IPR056632">
    <property type="entry name" value="DUF7730"/>
</dbReference>
<dbReference type="PANTHER" id="PTHR38790">
    <property type="entry name" value="2EXR DOMAIN-CONTAINING PROTEIN-RELATED"/>
    <property type="match status" value="1"/>
</dbReference>
<dbReference type="OrthoDB" id="10249045at2759"/>
<protein>
    <recommendedName>
        <fullName evidence="1">DUF7730 domain-containing protein</fullName>
    </recommendedName>
</protein>
<evidence type="ECO:0000313" key="2">
    <source>
        <dbReference type="EMBL" id="TPX10293.1"/>
    </source>
</evidence>
<feature type="domain" description="DUF7730" evidence="1">
    <location>
        <begin position="33"/>
        <end position="271"/>
    </location>
</feature>
<sequence>MPRSLGFHKLLTIARQLLPFLPPEPISSLMAKEQDASPLYHHLPPELRRMVWDAYFRGHAVHIHRSHERLRARECVKSDADGVFPPGPHFDVCGRANIRCDHISILLTCKKMSSPIRASSARVHLLTFTVRYFECIHILYRETLFDFSHAQRCLTVMSERLPAAHIAHISRINLHWELYHPLILTAKHPGKYEILWVDIWDTLAAMEGLKWLRVELSLARPHQGSEWTEREWSLWEGVKKVTHPSHFELVLPFPAAASTQEETLPCTIIRRLSSDEAH</sequence>
<dbReference type="AlphaFoldDB" id="A0A507AR62"/>
<gene>
    <name evidence="2" type="ORF">E0L32_008698</name>
</gene>
<evidence type="ECO:0000259" key="1">
    <source>
        <dbReference type="Pfam" id="PF24864"/>
    </source>
</evidence>
<accession>A0A507AR62</accession>
<dbReference type="Proteomes" id="UP000319257">
    <property type="component" value="Unassembled WGS sequence"/>
</dbReference>
<keyword evidence="3" id="KW-1185">Reference proteome</keyword>
<reference evidence="2 3" key="1">
    <citation type="submission" date="2019-06" db="EMBL/GenBank/DDBJ databases">
        <title>Draft genome sequence of the filamentous fungus Phialemoniopsis curvata isolated from diesel fuel.</title>
        <authorList>
            <person name="Varaljay V.A."/>
            <person name="Lyon W.J."/>
            <person name="Crouch A.L."/>
            <person name="Drake C.E."/>
            <person name="Hollomon J.M."/>
            <person name="Nadeau L.J."/>
            <person name="Nunn H.S."/>
            <person name="Stevenson B.S."/>
            <person name="Bojanowski C.L."/>
            <person name="Crookes-Goodson W.J."/>
        </authorList>
    </citation>
    <scope>NUCLEOTIDE SEQUENCE [LARGE SCALE GENOMIC DNA]</scope>
    <source>
        <strain evidence="2 3">D216</strain>
    </source>
</reference>
<dbReference type="RefSeq" id="XP_030992004.1">
    <property type="nucleotide sequence ID" value="XM_031143582.1"/>
</dbReference>
<dbReference type="Pfam" id="PF24864">
    <property type="entry name" value="DUF7730"/>
    <property type="match status" value="1"/>
</dbReference>
<name>A0A507AR62_9PEZI</name>
<dbReference type="GeneID" id="41976145"/>
<dbReference type="STRING" id="1093900.A0A507AR62"/>
<proteinExistence type="predicted"/>
<evidence type="ECO:0000313" key="3">
    <source>
        <dbReference type="Proteomes" id="UP000319257"/>
    </source>
</evidence>